<keyword evidence="3" id="KW-1185">Reference proteome</keyword>
<accession>A0AAQ3NW08</accession>
<dbReference type="EMBL" id="CP144697">
    <property type="protein sequence ID" value="WVZ15428.1"/>
    <property type="molecule type" value="Genomic_DNA"/>
</dbReference>
<dbReference type="Proteomes" id="UP001374535">
    <property type="component" value="Chromosome 4"/>
</dbReference>
<evidence type="ECO:0000256" key="1">
    <source>
        <dbReference type="SAM" id="MobiDB-lite"/>
    </source>
</evidence>
<sequence length="109" mass="11379">MPRNRPFDTTHLSPKRGTTSFVDPITVSSDGPGNSIGFSTSQLGSASHFGSASQIGPGSDSVDDISSLSFVAVLPHRLVSCVVVNPVHPLSFLDLDLVLGQFGVVDRGN</sequence>
<organism evidence="2 3">
    <name type="scientific">Vigna mungo</name>
    <name type="common">Black gram</name>
    <name type="synonym">Phaseolus mungo</name>
    <dbReference type="NCBI Taxonomy" id="3915"/>
    <lineage>
        <taxon>Eukaryota</taxon>
        <taxon>Viridiplantae</taxon>
        <taxon>Streptophyta</taxon>
        <taxon>Embryophyta</taxon>
        <taxon>Tracheophyta</taxon>
        <taxon>Spermatophyta</taxon>
        <taxon>Magnoliopsida</taxon>
        <taxon>eudicotyledons</taxon>
        <taxon>Gunneridae</taxon>
        <taxon>Pentapetalae</taxon>
        <taxon>rosids</taxon>
        <taxon>fabids</taxon>
        <taxon>Fabales</taxon>
        <taxon>Fabaceae</taxon>
        <taxon>Papilionoideae</taxon>
        <taxon>50 kb inversion clade</taxon>
        <taxon>NPAAA clade</taxon>
        <taxon>indigoferoid/millettioid clade</taxon>
        <taxon>Phaseoleae</taxon>
        <taxon>Vigna</taxon>
    </lineage>
</organism>
<evidence type="ECO:0000313" key="2">
    <source>
        <dbReference type="EMBL" id="WVZ15428.1"/>
    </source>
</evidence>
<dbReference type="AlphaFoldDB" id="A0AAQ3NW08"/>
<evidence type="ECO:0000313" key="3">
    <source>
        <dbReference type="Proteomes" id="UP001374535"/>
    </source>
</evidence>
<proteinExistence type="predicted"/>
<gene>
    <name evidence="2" type="ORF">V8G54_012994</name>
</gene>
<reference evidence="2 3" key="1">
    <citation type="journal article" date="2023" name="Life. Sci Alliance">
        <title>Evolutionary insights into 3D genome organization and epigenetic landscape of Vigna mungo.</title>
        <authorList>
            <person name="Junaid A."/>
            <person name="Singh B."/>
            <person name="Bhatia S."/>
        </authorList>
    </citation>
    <scope>NUCLEOTIDE SEQUENCE [LARGE SCALE GENOMIC DNA]</scope>
    <source>
        <strain evidence="2">Urdbean</strain>
    </source>
</reference>
<name>A0AAQ3NW08_VIGMU</name>
<protein>
    <submittedName>
        <fullName evidence="2">Uncharacterized protein</fullName>
    </submittedName>
</protein>
<feature type="region of interest" description="Disordered" evidence="1">
    <location>
        <begin position="1"/>
        <end position="22"/>
    </location>
</feature>
<feature type="compositionally biased region" description="Polar residues" evidence="1">
    <location>
        <begin position="10"/>
        <end position="22"/>
    </location>
</feature>